<dbReference type="GO" id="GO:0004452">
    <property type="term" value="F:isopentenyl-diphosphate delta-isomerase activity"/>
    <property type="evidence" value="ECO:0007669"/>
    <property type="project" value="UniProtKB-EC"/>
</dbReference>
<comment type="cofactor">
    <cofactor evidence="2">
        <name>Mg(2+)</name>
        <dbReference type="ChEBI" id="CHEBI:18420"/>
    </cofactor>
</comment>
<dbReference type="EMBL" id="JALNTZ010000006">
    <property type="protein sequence ID" value="KAJ3647625.1"/>
    <property type="molecule type" value="Genomic_DNA"/>
</dbReference>
<proteinExistence type="inferred from homology"/>
<dbReference type="GO" id="GO:0046872">
    <property type="term" value="F:metal ion binding"/>
    <property type="evidence" value="ECO:0007669"/>
    <property type="project" value="UniProtKB-KW"/>
</dbReference>
<dbReference type="AlphaFoldDB" id="A0AA38I206"/>
<evidence type="ECO:0000256" key="12">
    <source>
        <dbReference type="ARBA" id="ARBA00023098"/>
    </source>
</evidence>
<keyword evidence="8" id="KW-0479">Metal-binding</keyword>
<keyword evidence="9" id="KW-0153">Cholesterol metabolism</keyword>
<evidence type="ECO:0000256" key="6">
    <source>
        <dbReference type="ARBA" id="ARBA00012057"/>
    </source>
</evidence>
<dbReference type="InterPro" id="IPR000086">
    <property type="entry name" value="NUDIX_hydrolase_dom"/>
</dbReference>
<dbReference type="Pfam" id="PF00293">
    <property type="entry name" value="NUDIX"/>
    <property type="match status" value="1"/>
</dbReference>
<dbReference type="FunFam" id="3.90.79.10:FF:000012">
    <property type="entry name" value="Isopentenyl-diphosphate Delta-isomerase 1"/>
    <property type="match status" value="1"/>
</dbReference>
<keyword evidence="9" id="KW-0753">Steroid metabolism</keyword>
<evidence type="ECO:0000256" key="2">
    <source>
        <dbReference type="ARBA" id="ARBA00001946"/>
    </source>
</evidence>
<dbReference type="PANTHER" id="PTHR10885">
    <property type="entry name" value="ISOPENTENYL-DIPHOSPHATE DELTA-ISOMERASE"/>
    <property type="match status" value="1"/>
</dbReference>
<dbReference type="InterPro" id="IPR015797">
    <property type="entry name" value="NUDIX_hydrolase-like_dom_sf"/>
</dbReference>
<keyword evidence="11" id="KW-0752">Steroid biosynthesis</keyword>
<dbReference type="GO" id="GO:0009240">
    <property type="term" value="P:isopentenyl diphosphate biosynthetic process"/>
    <property type="evidence" value="ECO:0007669"/>
    <property type="project" value="TreeGrafter"/>
</dbReference>
<comment type="catalytic activity">
    <reaction evidence="1">
        <text>isopentenyl diphosphate = dimethylallyl diphosphate</text>
        <dbReference type="Rhea" id="RHEA:23284"/>
        <dbReference type="ChEBI" id="CHEBI:57623"/>
        <dbReference type="ChEBI" id="CHEBI:128769"/>
        <dbReference type="EC" id="5.3.3.2"/>
    </reaction>
</comment>
<evidence type="ECO:0000256" key="3">
    <source>
        <dbReference type="ARBA" id="ARBA00003951"/>
    </source>
</evidence>
<keyword evidence="17" id="KW-1185">Reference proteome</keyword>
<keyword evidence="7" id="KW-0444">Lipid biosynthesis</keyword>
<comment type="pathway">
    <text evidence="4">Isoprenoid biosynthesis; dimethylallyl diphosphate biosynthesis; dimethylallyl diphosphate from isopentenyl diphosphate: step 1/1.</text>
</comment>
<evidence type="ECO:0000313" key="16">
    <source>
        <dbReference type="EMBL" id="KAJ3647625.1"/>
    </source>
</evidence>
<evidence type="ECO:0000256" key="13">
    <source>
        <dbReference type="ARBA" id="ARBA00023229"/>
    </source>
</evidence>
<dbReference type="SUPFAM" id="SSF55811">
    <property type="entry name" value="Nudix"/>
    <property type="match status" value="1"/>
</dbReference>
<keyword evidence="12" id="KW-0443">Lipid metabolism</keyword>
<evidence type="ECO:0000313" key="17">
    <source>
        <dbReference type="Proteomes" id="UP001168821"/>
    </source>
</evidence>
<evidence type="ECO:0000256" key="8">
    <source>
        <dbReference type="ARBA" id="ARBA00022723"/>
    </source>
</evidence>
<dbReference type="GO" id="GO:0005737">
    <property type="term" value="C:cytoplasm"/>
    <property type="evidence" value="ECO:0007669"/>
    <property type="project" value="TreeGrafter"/>
</dbReference>
<evidence type="ECO:0000256" key="5">
    <source>
        <dbReference type="ARBA" id="ARBA00007579"/>
    </source>
</evidence>
<sequence length="257" mass="29424">MLTLPFRNLITKTAKRTLQTNLLIRAKSTKEEPNESQKLQEAALNENLFLVDDNDTVVGRASKRECHQVGKCGGIPLHRAFSVFLFTSHGDLLLQKRASEKITYPDQYTNSCCSHPVADIPGEDEEQDALGVKRAAQRRLNHELGIPTDKLPLEQFTYLTRVHYKDEGDGQWGEHEIDYVLFFRGDVPVKPNPNEISEISFVPRGDLDQHIPTLGTLTPWFYLILKNRLKLWWDNLDNLDKFKDHHNILKLGGAKKN</sequence>
<dbReference type="PROSITE" id="PS51462">
    <property type="entry name" value="NUDIX"/>
    <property type="match status" value="1"/>
</dbReference>
<reference evidence="16" key="1">
    <citation type="journal article" date="2023" name="G3 (Bethesda)">
        <title>Whole genome assemblies of Zophobas morio and Tenebrio molitor.</title>
        <authorList>
            <person name="Kaur S."/>
            <person name="Stinson S.A."/>
            <person name="diCenzo G.C."/>
        </authorList>
    </citation>
    <scope>NUCLEOTIDE SEQUENCE</scope>
    <source>
        <strain evidence="16">QUZm001</strain>
    </source>
</reference>
<evidence type="ECO:0000256" key="4">
    <source>
        <dbReference type="ARBA" id="ARBA00004826"/>
    </source>
</evidence>
<evidence type="ECO:0000256" key="14">
    <source>
        <dbReference type="ARBA" id="ARBA00023235"/>
    </source>
</evidence>
<name>A0AA38I206_9CUCU</name>
<dbReference type="EC" id="5.3.3.2" evidence="6"/>
<evidence type="ECO:0000256" key="10">
    <source>
        <dbReference type="ARBA" id="ARBA00022842"/>
    </source>
</evidence>
<comment type="caution">
    <text evidence="16">The sequence shown here is derived from an EMBL/GenBank/DDBJ whole genome shotgun (WGS) entry which is preliminary data.</text>
</comment>
<evidence type="ECO:0000256" key="1">
    <source>
        <dbReference type="ARBA" id="ARBA00000374"/>
    </source>
</evidence>
<keyword evidence="10" id="KW-0460">Magnesium</keyword>
<dbReference type="Gene3D" id="3.90.79.10">
    <property type="entry name" value="Nucleoside Triphosphate Pyrophosphohydrolase"/>
    <property type="match status" value="1"/>
</dbReference>
<evidence type="ECO:0000256" key="9">
    <source>
        <dbReference type="ARBA" id="ARBA00022778"/>
    </source>
</evidence>
<feature type="domain" description="Nudix hydrolase" evidence="15">
    <location>
        <begin position="76"/>
        <end position="223"/>
    </location>
</feature>
<keyword evidence="9" id="KW-0152">Cholesterol biosynthesis</keyword>
<dbReference type="PANTHER" id="PTHR10885:SF0">
    <property type="entry name" value="ISOPENTENYL-DIPHOSPHATE DELTA-ISOMERASE"/>
    <property type="match status" value="1"/>
</dbReference>
<dbReference type="Proteomes" id="UP001168821">
    <property type="component" value="Unassembled WGS sequence"/>
</dbReference>
<comment type="function">
    <text evidence="3">Catalyzes the 1,3-allylic rearrangement of the homoallylic substrate isopentenyl (IPP) to its highly electrophilic allylic isomer, dimethylallyl diphosphate (DMAPP).</text>
</comment>
<protein>
    <recommendedName>
        <fullName evidence="6">isopentenyl-diphosphate Delta-isomerase</fullName>
        <ecNumber evidence="6">5.3.3.2</ecNumber>
    </recommendedName>
</protein>
<dbReference type="GO" id="GO:0006695">
    <property type="term" value="P:cholesterol biosynthetic process"/>
    <property type="evidence" value="ECO:0007669"/>
    <property type="project" value="UniProtKB-KW"/>
</dbReference>
<dbReference type="CDD" id="cd02885">
    <property type="entry name" value="NUDIX_IPP_Isomerase"/>
    <property type="match status" value="1"/>
</dbReference>
<accession>A0AA38I206</accession>
<keyword evidence="9" id="KW-1207">Sterol metabolism</keyword>
<evidence type="ECO:0000256" key="7">
    <source>
        <dbReference type="ARBA" id="ARBA00022516"/>
    </source>
</evidence>
<dbReference type="NCBIfam" id="TIGR02150">
    <property type="entry name" value="IPP_isom_1"/>
    <property type="match status" value="1"/>
</dbReference>
<gene>
    <name evidence="16" type="ORF">Zmor_019492</name>
</gene>
<organism evidence="16 17">
    <name type="scientific">Zophobas morio</name>
    <dbReference type="NCBI Taxonomy" id="2755281"/>
    <lineage>
        <taxon>Eukaryota</taxon>
        <taxon>Metazoa</taxon>
        <taxon>Ecdysozoa</taxon>
        <taxon>Arthropoda</taxon>
        <taxon>Hexapoda</taxon>
        <taxon>Insecta</taxon>
        <taxon>Pterygota</taxon>
        <taxon>Neoptera</taxon>
        <taxon>Endopterygota</taxon>
        <taxon>Coleoptera</taxon>
        <taxon>Polyphaga</taxon>
        <taxon>Cucujiformia</taxon>
        <taxon>Tenebrionidae</taxon>
        <taxon>Zophobas</taxon>
    </lineage>
</organism>
<comment type="similarity">
    <text evidence="5">Belongs to the IPP isomerase type 1 family.</text>
</comment>
<keyword evidence="13" id="KW-0414">Isoprene biosynthesis</keyword>
<dbReference type="PIRSF" id="PIRSF018427">
    <property type="entry name" value="Isopntndiph_ism"/>
    <property type="match status" value="1"/>
</dbReference>
<keyword evidence="9" id="KW-0756">Sterol biosynthesis</keyword>
<keyword evidence="14" id="KW-0413">Isomerase</keyword>
<dbReference type="InterPro" id="IPR011876">
    <property type="entry name" value="IsopentenylPP_isomerase_typ1"/>
</dbReference>
<evidence type="ECO:0000256" key="11">
    <source>
        <dbReference type="ARBA" id="ARBA00022955"/>
    </source>
</evidence>
<evidence type="ECO:0000259" key="15">
    <source>
        <dbReference type="PROSITE" id="PS51462"/>
    </source>
</evidence>